<accession>X1RMY7</accession>
<dbReference type="AlphaFoldDB" id="X1RMY7"/>
<dbReference type="EMBL" id="BARW01008226">
    <property type="protein sequence ID" value="GAI81988.1"/>
    <property type="molecule type" value="Genomic_DNA"/>
</dbReference>
<organism evidence="1">
    <name type="scientific">marine sediment metagenome</name>
    <dbReference type="NCBI Taxonomy" id="412755"/>
    <lineage>
        <taxon>unclassified sequences</taxon>
        <taxon>metagenomes</taxon>
        <taxon>ecological metagenomes</taxon>
    </lineage>
</organism>
<evidence type="ECO:0000313" key="1">
    <source>
        <dbReference type="EMBL" id="GAI81988.1"/>
    </source>
</evidence>
<sequence length="85" mass="9869">MVTKTDFGRISKTCVWLCEETNMERIAKMLVWKNVLNGKGIVAVHAPDTKSALWVLLREYEKTLDIDLEVFFNQIFDYEGNLNSQ</sequence>
<protein>
    <submittedName>
        <fullName evidence="1">Uncharacterized protein</fullName>
    </submittedName>
</protein>
<gene>
    <name evidence="1" type="ORF">S12H4_16935</name>
</gene>
<name>X1RMY7_9ZZZZ</name>
<reference evidence="1" key="1">
    <citation type="journal article" date="2014" name="Front. Microbiol.">
        <title>High frequency of phylogenetically diverse reductive dehalogenase-homologous genes in deep subseafloor sedimentary metagenomes.</title>
        <authorList>
            <person name="Kawai M."/>
            <person name="Futagami T."/>
            <person name="Toyoda A."/>
            <person name="Takaki Y."/>
            <person name="Nishi S."/>
            <person name="Hori S."/>
            <person name="Arai W."/>
            <person name="Tsubouchi T."/>
            <person name="Morono Y."/>
            <person name="Uchiyama I."/>
            <person name="Ito T."/>
            <person name="Fujiyama A."/>
            <person name="Inagaki F."/>
            <person name="Takami H."/>
        </authorList>
    </citation>
    <scope>NUCLEOTIDE SEQUENCE</scope>
    <source>
        <strain evidence="1">Expedition CK06-06</strain>
    </source>
</reference>
<comment type="caution">
    <text evidence="1">The sequence shown here is derived from an EMBL/GenBank/DDBJ whole genome shotgun (WGS) entry which is preliminary data.</text>
</comment>
<proteinExistence type="predicted"/>